<evidence type="ECO:0000313" key="2">
    <source>
        <dbReference type="EMBL" id="KAK2957118.1"/>
    </source>
</evidence>
<feature type="compositionally biased region" description="Basic and acidic residues" evidence="1">
    <location>
        <begin position="95"/>
        <end position="104"/>
    </location>
</feature>
<dbReference type="InterPro" id="IPR038737">
    <property type="entry name" value="SF3b_su1-like"/>
</dbReference>
<feature type="region of interest" description="Disordered" evidence="1">
    <location>
        <begin position="95"/>
        <end position="147"/>
    </location>
</feature>
<feature type="compositionally biased region" description="Basic and acidic residues" evidence="1">
    <location>
        <begin position="122"/>
        <end position="147"/>
    </location>
</feature>
<protein>
    <submittedName>
        <fullName evidence="2">Uncharacterized protein</fullName>
    </submittedName>
</protein>
<feature type="region of interest" description="Disordered" evidence="1">
    <location>
        <begin position="38"/>
        <end position="70"/>
    </location>
</feature>
<dbReference type="EMBL" id="JARBJD010000049">
    <property type="protein sequence ID" value="KAK2957118.1"/>
    <property type="molecule type" value="Genomic_DNA"/>
</dbReference>
<proteinExistence type="predicted"/>
<evidence type="ECO:0000256" key="1">
    <source>
        <dbReference type="SAM" id="MobiDB-lite"/>
    </source>
</evidence>
<keyword evidence="3" id="KW-1185">Reference proteome</keyword>
<evidence type="ECO:0000313" key="3">
    <source>
        <dbReference type="Proteomes" id="UP001281761"/>
    </source>
</evidence>
<feature type="compositionally biased region" description="Polar residues" evidence="1">
    <location>
        <begin position="106"/>
        <end position="120"/>
    </location>
</feature>
<reference evidence="2 3" key="1">
    <citation type="journal article" date="2022" name="bioRxiv">
        <title>Genomics of Preaxostyla Flagellates Illuminates Evolutionary Transitions and the Path Towards Mitochondrial Loss.</title>
        <authorList>
            <person name="Novak L.V.F."/>
            <person name="Treitli S.C."/>
            <person name="Pyrih J."/>
            <person name="Halakuc P."/>
            <person name="Pipaliya S.V."/>
            <person name="Vacek V."/>
            <person name="Brzon O."/>
            <person name="Soukal P."/>
            <person name="Eme L."/>
            <person name="Dacks J.B."/>
            <person name="Karnkowska A."/>
            <person name="Elias M."/>
            <person name="Hampl V."/>
        </authorList>
    </citation>
    <scope>NUCLEOTIDE SEQUENCE [LARGE SCALE GENOMIC DNA]</scope>
    <source>
        <strain evidence="2">NAU3</strain>
        <tissue evidence="2">Gut</tissue>
    </source>
</reference>
<feature type="compositionally biased region" description="Basic and acidic residues" evidence="1">
    <location>
        <begin position="166"/>
        <end position="204"/>
    </location>
</feature>
<dbReference type="Proteomes" id="UP001281761">
    <property type="component" value="Unassembled WGS sequence"/>
</dbReference>
<feature type="region of interest" description="Disordered" evidence="1">
    <location>
        <begin position="166"/>
        <end position="236"/>
    </location>
</feature>
<name>A0ABQ9Y062_9EUKA</name>
<sequence length="236" mass="27537">MNVRDETIAAQIRQLQEQRRKASNALVELGSKEARFDTHLFGSGPDKSEYVSSIPADDAEDSDYVDHTPNYEKGDWKTTARSYSSGYRFQQEMAMESREPEEVMKPQNSKRIVDNESSYQAKWRDIRLSPPRKDAFRSSKDDASSYKEIIKQRFLEKDSVKFRQEIQKQKREESTKTITDAERRNIADEMLRKAGITKGRDEASRSPSTTPPDHSRHRRESSHSHHKTHRHRSSRH</sequence>
<organism evidence="2 3">
    <name type="scientific">Blattamonas nauphoetae</name>
    <dbReference type="NCBI Taxonomy" id="2049346"/>
    <lineage>
        <taxon>Eukaryota</taxon>
        <taxon>Metamonada</taxon>
        <taxon>Preaxostyla</taxon>
        <taxon>Oxymonadida</taxon>
        <taxon>Blattamonas</taxon>
    </lineage>
</organism>
<accession>A0ABQ9Y062</accession>
<feature type="compositionally biased region" description="Basic residues" evidence="1">
    <location>
        <begin position="215"/>
        <end position="236"/>
    </location>
</feature>
<gene>
    <name evidence="2" type="ORF">BLNAU_7948</name>
</gene>
<dbReference type="PANTHER" id="PTHR12097">
    <property type="entry name" value="SPLICING FACTOR 3B, SUBUNIT 1-RELATED"/>
    <property type="match status" value="1"/>
</dbReference>
<comment type="caution">
    <text evidence="2">The sequence shown here is derived from an EMBL/GenBank/DDBJ whole genome shotgun (WGS) entry which is preliminary data.</text>
</comment>